<dbReference type="PANTHER" id="PTHR10489">
    <property type="entry name" value="CELL ADHESION MOLECULE"/>
    <property type="match status" value="1"/>
</dbReference>
<feature type="compositionally biased region" description="Low complexity" evidence="14">
    <location>
        <begin position="350"/>
        <end position="364"/>
    </location>
</feature>
<dbReference type="EMBL" id="JAERUA010000005">
    <property type="protein sequence ID" value="KAI1899466.1"/>
    <property type="molecule type" value="Genomic_DNA"/>
</dbReference>
<feature type="transmembrane region" description="Helical" evidence="15">
    <location>
        <begin position="224"/>
        <end position="245"/>
    </location>
</feature>
<evidence type="ECO:0000256" key="9">
    <source>
        <dbReference type="ARBA" id="ARBA00023170"/>
    </source>
</evidence>
<dbReference type="Pfam" id="PF00001">
    <property type="entry name" value="7tm_1"/>
    <property type="match status" value="1"/>
</dbReference>
<dbReference type="GO" id="GO:0007204">
    <property type="term" value="P:positive regulation of cytosolic calcium ion concentration"/>
    <property type="evidence" value="ECO:0007669"/>
    <property type="project" value="TreeGrafter"/>
</dbReference>
<dbReference type="InterPro" id="IPR000174">
    <property type="entry name" value="Chemokine_CXCR_1/2"/>
</dbReference>
<comment type="caution">
    <text evidence="17">The sequence shown here is derived from an EMBL/GenBank/DDBJ whole genome shotgun (WGS) entry which is preliminary data.</text>
</comment>
<name>A0A8T3DU36_9TELE</name>
<feature type="transmembrane region" description="Helical" evidence="15">
    <location>
        <begin position="165"/>
        <end position="187"/>
    </location>
</feature>
<feature type="transmembrane region" description="Helical" evidence="15">
    <location>
        <begin position="303"/>
        <end position="323"/>
    </location>
</feature>
<dbReference type="PROSITE" id="PS50262">
    <property type="entry name" value="G_PROTEIN_RECEP_F1_2"/>
    <property type="match status" value="1"/>
</dbReference>
<dbReference type="InterPro" id="IPR000276">
    <property type="entry name" value="GPCR_Rhodpsn"/>
</dbReference>
<keyword evidence="3" id="KW-0145">Chemotaxis</keyword>
<keyword evidence="11 13" id="KW-0807">Transducer</keyword>
<protein>
    <recommendedName>
        <fullName evidence="16">G-protein coupled receptors family 1 profile domain-containing protein</fullName>
    </recommendedName>
</protein>
<accession>A0A8T3DU36</accession>
<keyword evidence="6 13" id="KW-0297">G-protein coupled receptor</keyword>
<feature type="transmembrane region" description="Helical" evidence="15">
    <location>
        <begin position="134"/>
        <end position="153"/>
    </location>
</feature>
<dbReference type="PROSITE" id="PS00237">
    <property type="entry name" value="G_PROTEIN_RECEP_F1_1"/>
    <property type="match status" value="1"/>
</dbReference>
<dbReference type="PANTHER" id="PTHR10489:SF930">
    <property type="entry name" value="C-X-C CHEMOKINE RECEPTOR TYPE 1-LIKE"/>
    <property type="match status" value="1"/>
</dbReference>
<evidence type="ECO:0000256" key="6">
    <source>
        <dbReference type="ARBA" id="ARBA00023040"/>
    </source>
</evidence>
<evidence type="ECO:0000313" key="18">
    <source>
        <dbReference type="Proteomes" id="UP000829720"/>
    </source>
</evidence>
<dbReference type="OrthoDB" id="9946013at2759"/>
<keyword evidence="10" id="KW-0325">Glycoprotein</keyword>
<feature type="region of interest" description="Disordered" evidence="14">
    <location>
        <begin position="343"/>
        <end position="364"/>
    </location>
</feature>
<evidence type="ECO:0000259" key="16">
    <source>
        <dbReference type="PROSITE" id="PS50262"/>
    </source>
</evidence>
<dbReference type="InterPro" id="IPR050119">
    <property type="entry name" value="CCR1-9-like"/>
</dbReference>
<evidence type="ECO:0000256" key="14">
    <source>
        <dbReference type="SAM" id="MobiDB-lite"/>
    </source>
</evidence>
<dbReference type="CDD" id="cd15178">
    <property type="entry name" value="7tmA_CXCR1_2"/>
    <property type="match status" value="1"/>
</dbReference>
<evidence type="ECO:0000256" key="3">
    <source>
        <dbReference type="ARBA" id="ARBA00022500"/>
    </source>
</evidence>
<evidence type="ECO:0000256" key="5">
    <source>
        <dbReference type="ARBA" id="ARBA00022989"/>
    </source>
</evidence>
<gene>
    <name evidence="17" type="ORF">AGOR_G00062090</name>
</gene>
<keyword evidence="2" id="KW-1003">Cell membrane</keyword>
<dbReference type="GO" id="GO:0019722">
    <property type="term" value="P:calcium-mediated signaling"/>
    <property type="evidence" value="ECO:0007669"/>
    <property type="project" value="TreeGrafter"/>
</dbReference>
<dbReference type="PRINTS" id="PR00237">
    <property type="entry name" value="GPCRRHODOPSN"/>
</dbReference>
<dbReference type="GO" id="GO:0009897">
    <property type="term" value="C:external side of plasma membrane"/>
    <property type="evidence" value="ECO:0007669"/>
    <property type="project" value="TreeGrafter"/>
</dbReference>
<keyword evidence="5 15" id="KW-1133">Transmembrane helix</keyword>
<dbReference type="GO" id="GO:0016494">
    <property type="term" value="F:C-X-C chemokine receptor activity"/>
    <property type="evidence" value="ECO:0007669"/>
    <property type="project" value="InterPro"/>
</dbReference>
<evidence type="ECO:0000256" key="15">
    <source>
        <dbReference type="SAM" id="Phobius"/>
    </source>
</evidence>
<keyword evidence="7 15" id="KW-0472">Membrane</keyword>
<dbReference type="Gene3D" id="1.20.1070.10">
    <property type="entry name" value="Rhodopsin 7-helix transmembrane proteins"/>
    <property type="match status" value="1"/>
</dbReference>
<keyword evidence="18" id="KW-1185">Reference proteome</keyword>
<evidence type="ECO:0000256" key="11">
    <source>
        <dbReference type="ARBA" id="ARBA00023224"/>
    </source>
</evidence>
<keyword evidence="8" id="KW-1015">Disulfide bond</keyword>
<evidence type="ECO:0000313" key="17">
    <source>
        <dbReference type="EMBL" id="KAI1899466.1"/>
    </source>
</evidence>
<keyword evidence="4 13" id="KW-0812">Transmembrane</keyword>
<evidence type="ECO:0000256" key="2">
    <source>
        <dbReference type="ARBA" id="ARBA00022475"/>
    </source>
</evidence>
<reference evidence="17" key="1">
    <citation type="submission" date="2021-01" db="EMBL/GenBank/DDBJ databases">
        <authorList>
            <person name="Zahm M."/>
            <person name="Roques C."/>
            <person name="Cabau C."/>
            <person name="Klopp C."/>
            <person name="Donnadieu C."/>
            <person name="Jouanno E."/>
            <person name="Lampietro C."/>
            <person name="Louis A."/>
            <person name="Herpin A."/>
            <person name="Echchiki A."/>
            <person name="Berthelot C."/>
            <person name="Parey E."/>
            <person name="Roest-Crollius H."/>
            <person name="Braasch I."/>
            <person name="Postlethwait J."/>
            <person name="Bobe J."/>
            <person name="Montfort J."/>
            <person name="Bouchez O."/>
            <person name="Begum T."/>
            <person name="Mejri S."/>
            <person name="Adams A."/>
            <person name="Chen W.-J."/>
            <person name="Guiguen Y."/>
        </authorList>
    </citation>
    <scope>NUCLEOTIDE SEQUENCE</scope>
    <source>
        <tissue evidence="17">Blood</tissue>
    </source>
</reference>
<dbReference type="GO" id="GO:0019957">
    <property type="term" value="F:C-C chemokine binding"/>
    <property type="evidence" value="ECO:0007669"/>
    <property type="project" value="TreeGrafter"/>
</dbReference>
<dbReference type="GO" id="GO:0030593">
    <property type="term" value="P:neutrophil chemotaxis"/>
    <property type="evidence" value="ECO:0007669"/>
    <property type="project" value="TreeGrafter"/>
</dbReference>
<dbReference type="SUPFAM" id="SSF81321">
    <property type="entry name" value="Family A G protein-coupled receptor-like"/>
    <property type="match status" value="1"/>
</dbReference>
<proteinExistence type="inferred from homology"/>
<dbReference type="InterPro" id="IPR017452">
    <property type="entry name" value="GPCR_Rhodpsn_7TM"/>
</dbReference>
<evidence type="ECO:0000256" key="1">
    <source>
        <dbReference type="ARBA" id="ARBA00004651"/>
    </source>
</evidence>
<dbReference type="Proteomes" id="UP000829720">
    <property type="component" value="Unassembled WGS sequence"/>
</dbReference>
<sequence>MDDPNSTSFSLKFDDNLLTDLSNYTGYDYDNSFEVNSKAFACLMEPMDQVVHIFMCSFYTVIFLLALPGNLIVGLVIGSSKQALSTSDLFLFHLAVADILLALTLPISAASLIHGWVFGNFMCKLVSVVQEVNFYSSILFLVCISVDRYLVIVHAMEARKEDRRLWSWVMCGVVWAAGILLALPVGFNEVGSFRGLDHMTCAESFDPKEAPLWRLSTRLLRHTLGFLLPLVIMLACYGITVARLLRTRGFQKQRAMRVIVAVVLAFLLCWMPYHISMIADTLMRFHLVNYGCKARLAVDRAMFSTQSLGLLHCCINPVLYAFIGEKFRKNLLQLICRKKGLEHGSGSRISRSTSQTSEASSPVM</sequence>
<dbReference type="GO" id="GO:0006955">
    <property type="term" value="P:immune response"/>
    <property type="evidence" value="ECO:0007669"/>
    <property type="project" value="TreeGrafter"/>
</dbReference>
<feature type="transmembrane region" description="Helical" evidence="15">
    <location>
        <begin position="257"/>
        <end position="275"/>
    </location>
</feature>
<dbReference type="PRINTS" id="PR00427">
    <property type="entry name" value="INTRLEUKIN8R"/>
</dbReference>
<dbReference type="AlphaFoldDB" id="A0A8T3DU36"/>
<evidence type="ECO:0000256" key="12">
    <source>
        <dbReference type="ARBA" id="ARBA00034130"/>
    </source>
</evidence>
<feature type="transmembrane region" description="Helical" evidence="15">
    <location>
        <begin position="89"/>
        <end position="114"/>
    </location>
</feature>
<evidence type="ECO:0000256" key="4">
    <source>
        <dbReference type="ARBA" id="ARBA00022692"/>
    </source>
</evidence>
<evidence type="ECO:0000256" key="8">
    <source>
        <dbReference type="ARBA" id="ARBA00023157"/>
    </source>
</evidence>
<evidence type="ECO:0000256" key="7">
    <source>
        <dbReference type="ARBA" id="ARBA00023136"/>
    </source>
</evidence>
<organism evidence="17 18">
    <name type="scientific">Albula goreensis</name>
    <dbReference type="NCBI Taxonomy" id="1534307"/>
    <lineage>
        <taxon>Eukaryota</taxon>
        <taxon>Metazoa</taxon>
        <taxon>Chordata</taxon>
        <taxon>Craniata</taxon>
        <taxon>Vertebrata</taxon>
        <taxon>Euteleostomi</taxon>
        <taxon>Actinopterygii</taxon>
        <taxon>Neopterygii</taxon>
        <taxon>Teleostei</taxon>
        <taxon>Albuliformes</taxon>
        <taxon>Albulidae</taxon>
        <taxon>Albula</taxon>
    </lineage>
</organism>
<evidence type="ECO:0000256" key="13">
    <source>
        <dbReference type="RuleBase" id="RU000688"/>
    </source>
</evidence>
<evidence type="ECO:0000256" key="10">
    <source>
        <dbReference type="ARBA" id="ARBA00023180"/>
    </source>
</evidence>
<comment type="similarity">
    <text evidence="13">Belongs to the G-protein coupled receptor 1 family.</text>
</comment>
<dbReference type="GO" id="GO:0016493">
    <property type="term" value="F:C-C chemokine receptor activity"/>
    <property type="evidence" value="ECO:0007669"/>
    <property type="project" value="TreeGrafter"/>
</dbReference>
<feature type="transmembrane region" description="Helical" evidence="15">
    <location>
        <begin position="50"/>
        <end position="77"/>
    </location>
</feature>
<comment type="subcellular location">
    <subcellularLocation>
        <location evidence="1">Cell membrane</location>
        <topology evidence="1">Multi-pass membrane protein</topology>
    </subcellularLocation>
</comment>
<comment type="subunit">
    <text evidence="12">Interacts with IL8. Interacts with GNAI2.</text>
</comment>
<keyword evidence="9 13" id="KW-0675">Receptor</keyword>
<feature type="domain" description="G-protein coupled receptors family 1 profile" evidence="16">
    <location>
        <begin position="69"/>
        <end position="320"/>
    </location>
</feature>